<evidence type="ECO:0000313" key="3">
    <source>
        <dbReference type="Proteomes" id="UP000255024"/>
    </source>
</evidence>
<gene>
    <name evidence="2" type="ORF">NCTC11179_03161</name>
</gene>
<dbReference type="AlphaFoldDB" id="A0A378U327"/>
<dbReference type="Proteomes" id="UP000255024">
    <property type="component" value="Unassembled WGS sequence"/>
</dbReference>
<evidence type="ECO:0000259" key="1">
    <source>
        <dbReference type="Pfam" id="PF03544"/>
    </source>
</evidence>
<sequence>MLTNQTKRLQHTFSLLSILTFFIFMGVSPVFAQNKPKQKTVVSPSIPEEAPNEILDTPSDPATYPGGIRAFNRDFIKHFKLSKPVITDTRVILNFFVEIDGSLSDMKVIQNPGFEISKAALAALAKTKNWIPAQHNGELVRSQFTVPITIVGSGTMNHSNQINKTNPTDLTKPAI</sequence>
<proteinExistence type="predicted"/>
<reference evidence="2 3" key="1">
    <citation type="submission" date="2018-06" db="EMBL/GenBank/DDBJ databases">
        <authorList>
            <consortium name="Pathogen Informatics"/>
            <person name="Doyle S."/>
        </authorList>
    </citation>
    <scope>NUCLEOTIDE SEQUENCE [LARGE SCALE GENOMIC DNA]</scope>
    <source>
        <strain evidence="2 3">NCTC11179</strain>
    </source>
</reference>
<dbReference type="Gene3D" id="3.30.1150.10">
    <property type="match status" value="1"/>
</dbReference>
<dbReference type="EMBL" id="UGQL01000002">
    <property type="protein sequence ID" value="STZ69648.1"/>
    <property type="molecule type" value="Genomic_DNA"/>
</dbReference>
<protein>
    <submittedName>
        <fullName evidence="2">Gram-negative bacterial tonB protein</fullName>
    </submittedName>
</protein>
<keyword evidence="3" id="KW-1185">Reference proteome</keyword>
<dbReference type="GO" id="GO:0055085">
    <property type="term" value="P:transmembrane transport"/>
    <property type="evidence" value="ECO:0007669"/>
    <property type="project" value="InterPro"/>
</dbReference>
<accession>A0A378U327</accession>
<organism evidence="2 3">
    <name type="scientific">Myroides odoratus</name>
    <name type="common">Flavobacterium odoratum</name>
    <dbReference type="NCBI Taxonomy" id="256"/>
    <lineage>
        <taxon>Bacteria</taxon>
        <taxon>Pseudomonadati</taxon>
        <taxon>Bacteroidota</taxon>
        <taxon>Flavobacteriia</taxon>
        <taxon>Flavobacteriales</taxon>
        <taxon>Flavobacteriaceae</taxon>
        <taxon>Myroides</taxon>
    </lineage>
</organism>
<dbReference type="Pfam" id="PF03544">
    <property type="entry name" value="TonB_C"/>
    <property type="match status" value="1"/>
</dbReference>
<dbReference type="RefSeq" id="WP_115092323.1">
    <property type="nucleotide sequence ID" value="NZ_CP068107.1"/>
</dbReference>
<dbReference type="SUPFAM" id="SSF74653">
    <property type="entry name" value="TolA/TonB C-terminal domain"/>
    <property type="match status" value="1"/>
</dbReference>
<dbReference type="InterPro" id="IPR037682">
    <property type="entry name" value="TonB_C"/>
</dbReference>
<name>A0A378U327_MYROD</name>
<feature type="domain" description="TonB C-terminal" evidence="1">
    <location>
        <begin position="90"/>
        <end position="148"/>
    </location>
</feature>
<evidence type="ECO:0000313" key="2">
    <source>
        <dbReference type="EMBL" id="STZ69648.1"/>
    </source>
</evidence>